<name>A0A069QMH4_HOYLO</name>
<evidence type="ECO:0000313" key="3">
    <source>
        <dbReference type="Proteomes" id="UP000027442"/>
    </source>
</evidence>
<dbReference type="Proteomes" id="UP000027442">
    <property type="component" value="Unassembled WGS sequence"/>
</dbReference>
<protein>
    <submittedName>
        <fullName evidence="2">Uncharacterized protein</fullName>
    </submittedName>
</protein>
<keyword evidence="3" id="KW-1185">Reference proteome</keyword>
<dbReference type="AlphaFoldDB" id="A0A069QMH4"/>
<reference evidence="2 3" key="1">
    <citation type="submission" date="2013-08" db="EMBL/GenBank/DDBJ databases">
        <authorList>
            <person name="Weinstock G."/>
            <person name="Sodergren E."/>
            <person name="Wylie T."/>
            <person name="Fulton L."/>
            <person name="Fulton R."/>
            <person name="Fronick C."/>
            <person name="O'Laughlin M."/>
            <person name="Godfrey J."/>
            <person name="Miner T."/>
            <person name="Herter B."/>
            <person name="Appelbaum E."/>
            <person name="Cordes M."/>
            <person name="Lek S."/>
            <person name="Wollam A."/>
            <person name="Pepin K.H."/>
            <person name="Palsikar V.B."/>
            <person name="Mitreva M."/>
            <person name="Wilson R.K."/>
        </authorList>
    </citation>
    <scope>NUCLEOTIDE SEQUENCE [LARGE SCALE GENOMIC DNA]</scope>
    <source>
        <strain evidence="2 3">ATCC 15930</strain>
    </source>
</reference>
<sequence>MLLLALLFVLGSSVLLAQQSNRSDEERFAAEMAKAKWRETPMKFSYPDCLGPSQLYDDDVPALYYLYSWHKVVLGYTELGSWAVSEGDYPGPKYPILGAVLVKNITYVHKGKGIYSGFTTDGRVFYMKCKPTEGGMVTHLQVLALVYPKSFQKSLDILINQIANW</sequence>
<evidence type="ECO:0000256" key="1">
    <source>
        <dbReference type="SAM" id="SignalP"/>
    </source>
</evidence>
<comment type="caution">
    <text evidence="2">The sequence shown here is derived from an EMBL/GenBank/DDBJ whole genome shotgun (WGS) entry which is preliminary data.</text>
</comment>
<evidence type="ECO:0000313" key="2">
    <source>
        <dbReference type="EMBL" id="KDR53194.1"/>
    </source>
</evidence>
<dbReference type="PATRIC" id="fig|1122985.7.peg.777"/>
<feature type="chain" id="PRO_5001665541" evidence="1">
    <location>
        <begin position="18"/>
        <end position="165"/>
    </location>
</feature>
<feature type="signal peptide" evidence="1">
    <location>
        <begin position="1"/>
        <end position="17"/>
    </location>
</feature>
<proteinExistence type="predicted"/>
<keyword evidence="1" id="KW-0732">Signal</keyword>
<gene>
    <name evidence="2" type="ORF">HMPREF1991_00750</name>
</gene>
<dbReference type="EMBL" id="JNGW01000024">
    <property type="protein sequence ID" value="KDR53194.1"/>
    <property type="molecule type" value="Genomic_DNA"/>
</dbReference>
<accession>A0A069QMH4</accession>
<dbReference type="HOGENOM" id="CLU_1389144_0_0_10"/>
<organism evidence="2 3">
    <name type="scientific">Hoylesella loescheii DSM 19665 = JCM 12249 = ATCC 15930</name>
    <dbReference type="NCBI Taxonomy" id="1122985"/>
    <lineage>
        <taxon>Bacteria</taxon>
        <taxon>Pseudomonadati</taxon>
        <taxon>Bacteroidota</taxon>
        <taxon>Bacteroidia</taxon>
        <taxon>Bacteroidales</taxon>
        <taxon>Prevotellaceae</taxon>
        <taxon>Hoylesella</taxon>
    </lineage>
</organism>